<dbReference type="Proteomes" id="UP000430692">
    <property type="component" value="Unassembled WGS sequence"/>
</dbReference>
<comment type="similarity">
    <text evidence="10">Belongs to the acyltransferase CrtO family.</text>
</comment>
<evidence type="ECO:0000256" key="1">
    <source>
        <dbReference type="ARBA" id="ARBA00004162"/>
    </source>
</evidence>
<dbReference type="GO" id="GO:0016746">
    <property type="term" value="F:acyltransferase activity"/>
    <property type="evidence" value="ECO:0007669"/>
    <property type="project" value="UniProtKB-KW"/>
</dbReference>
<feature type="transmembrane region" description="Helical" evidence="14">
    <location>
        <begin position="78"/>
        <end position="95"/>
    </location>
</feature>
<dbReference type="RefSeq" id="WP_160801585.1">
    <property type="nucleotide sequence ID" value="NZ_WUUL01000006.1"/>
</dbReference>
<keyword evidence="7 14" id="KW-0472">Membrane</keyword>
<evidence type="ECO:0000313" key="16">
    <source>
        <dbReference type="Proteomes" id="UP000430692"/>
    </source>
</evidence>
<feature type="compositionally biased region" description="Polar residues" evidence="13">
    <location>
        <begin position="151"/>
        <end position="160"/>
    </location>
</feature>
<dbReference type="UniPathway" id="UPA00029">
    <property type="reaction ID" value="UER00560"/>
</dbReference>
<evidence type="ECO:0000256" key="13">
    <source>
        <dbReference type="SAM" id="MobiDB-lite"/>
    </source>
</evidence>
<comment type="function">
    <text evidence="12">Catalyzes the acylation of glycosyl-4,4'-diaponeurosporenoate, i.e. the esterification of glucose at the C6'' position with the carboxyl group of the C(15) fatty acid 12-methyltetradecanoic acid, to yield staphyloxanthin. This is the last step in the biosynthesis of this orange pigment, present in most staphylococci strains.</text>
</comment>
<keyword evidence="8" id="KW-0012">Acyltransferase</keyword>
<evidence type="ECO:0000256" key="7">
    <source>
        <dbReference type="ARBA" id="ARBA00023136"/>
    </source>
</evidence>
<comment type="pathway">
    <text evidence="9">Carotenoid biosynthesis; staphyloxanthin biosynthesis; staphyloxanthin from farnesyl diphosphate: step 5/5.</text>
</comment>
<dbReference type="AlphaFoldDB" id="A0A6I4W1S6"/>
<keyword evidence="2" id="KW-1003">Cell membrane</keyword>
<sequence>MKLINKIFNESYYQIKSFEKNEKFYEYMGIKFFKRLLLYQTKNRRDKPSIRNYYLQKYSINGLYEFEKISKNSERSHVILAVFMLAGSVLLFLDVDSNIDIVTIVLLNLINIFTNIYPIMLLRYNRIRIYRILNKTNLKTGNQTKNDKNGTQRGKTFSQR</sequence>
<evidence type="ECO:0000256" key="12">
    <source>
        <dbReference type="ARBA" id="ARBA00025324"/>
    </source>
</evidence>
<keyword evidence="6 14" id="KW-1133">Transmembrane helix</keyword>
<evidence type="ECO:0000313" key="15">
    <source>
        <dbReference type="EMBL" id="MXQ54232.1"/>
    </source>
</evidence>
<dbReference type="EMBL" id="WUUL01000006">
    <property type="protein sequence ID" value="MXQ54232.1"/>
    <property type="molecule type" value="Genomic_DNA"/>
</dbReference>
<evidence type="ECO:0000256" key="5">
    <source>
        <dbReference type="ARBA" id="ARBA00022729"/>
    </source>
</evidence>
<keyword evidence="5" id="KW-0732">Signal</keyword>
<dbReference type="InterPro" id="IPR044021">
    <property type="entry name" value="CrtO"/>
</dbReference>
<evidence type="ECO:0000256" key="3">
    <source>
        <dbReference type="ARBA" id="ARBA00022679"/>
    </source>
</evidence>
<reference evidence="15 16" key="1">
    <citation type="submission" date="2019-12" db="EMBL/GenBank/DDBJ databases">
        <title>Whole-genome analyses of novel actinobacteria.</title>
        <authorList>
            <person name="Sahin N."/>
            <person name="Saygin H."/>
        </authorList>
    </citation>
    <scope>NUCLEOTIDE SEQUENCE [LARGE SCALE GENOMIC DNA]</scope>
    <source>
        <strain evidence="15 16">KC615</strain>
    </source>
</reference>
<keyword evidence="16" id="KW-1185">Reference proteome</keyword>
<name>A0A6I4W1S6_9BACL</name>
<dbReference type="Pfam" id="PF18927">
    <property type="entry name" value="CrtO"/>
    <property type="match status" value="1"/>
</dbReference>
<proteinExistence type="inferred from homology"/>
<accession>A0A6I4W1S6</accession>
<evidence type="ECO:0000256" key="11">
    <source>
        <dbReference type="ARBA" id="ARBA00023667"/>
    </source>
</evidence>
<evidence type="ECO:0000256" key="8">
    <source>
        <dbReference type="ARBA" id="ARBA00023315"/>
    </source>
</evidence>
<dbReference type="GO" id="GO:0005886">
    <property type="term" value="C:plasma membrane"/>
    <property type="evidence" value="ECO:0007669"/>
    <property type="project" value="UniProtKB-SubCell"/>
</dbReference>
<protein>
    <recommendedName>
        <fullName evidence="11">Glycosyl-4,4'-diaponeurosporenoate acyltransferase</fullName>
    </recommendedName>
</protein>
<gene>
    <name evidence="15" type="ORF">GSM42_10995</name>
</gene>
<feature type="transmembrane region" description="Helical" evidence="14">
    <location>
        <begin position="101"/>
        <end position="122"/>
    </location>
</feature>
<keyword evidence="4 14" id="KW-0812">Transmembrane</keyword>
<evidence type="ECO:0000256" key="9">
    <source>
        <dbReference type="ARBA" id="ARBA00023588"/>
    </source>
</evidence>
<organism evidence="15 16">
    <name type="scientific">Shimazuella alba</name>
    <dbReference type="NCBI Taxonomy" id="2690964"/>
    <lineage>
        <taxon>Bacteria</taxon>
        <taxon>Bacillati</taxon>
        <taxon>Bacillota</taxon>
        <taxon>Bacilli</taxon>
        <taxon>Bacillales</taxon>
        <taxon>Thermoactinomycetaceae</taxon>
        <taxon>Shimazuella</taxon>
    </lineage>
</organism>
<evidence type="ECO:0000256" key="14">
    <source>
        <dbReference type="SAM" id="Phobius"/>
    </source>
</evidence>
<evidence type="ECO:0000256" key="6">
    <source>
        <dbReference type="ARBA" id="ARBA00022989"/>
    </source>
</evidence>
<comment type="caution">
    <text evidence="15">The sequence shown here is derived from an EMBL/GenBank/DDBJ whole genome shotgun (WGS) entry which is preliminary data.</text>
</comment>
<evidence type="ECO:0000256" key="2">
    <source>
        <dbReference type="ARBA" id="ARBA00022475"/>
    </source>
</evidence>
<evidence type="ECO:0000256" key="4">
    <source>
        <dbReference type="ARBA" id="ARBA00022692"/>
    </source>
</evidence>
<evidence type="ECO:0000256" key="10">
    <source>
        <dbReference type="ARBA" id="ARBA00023603"/>
    </source>
</evidence>
<feature type="region of interest" description="Disordered" evidence="13">
    <location>
        <begin position="140"/>
        <end position="160"/>
    </location>
</feature>
<comment type="subcellular location">
    <subcellularLocation>
        <location evidence="1">Cell membrane</location>
        <topology evidence="1">Single-pass membrane protein</topology>
    </subcellularLocation>
</comment>
<keyword evidence="3" id="KW-0808">Transferase</keyword>